<dbReference type="Proteomes" id="UP000478052">
    <property type="component" value="Unassembled WGS sequence"/>
</dbReference>
<gene>
    <name evidence="1" type="ORF">FWK35_00001021</name>
</gene>
<dbReference type="AlphaFoldDB" id="A0A6G0ZDB6"/>
<proteinExistence type="predicted"/>
<organism evidence="1 2">
    <name type="scientific">Aphis craccivora</name>
    <name type="common">Cowpea aphid</name>
    <dbReference type="NCBI Taxonomy" id="307492"/>
    <lineage>
        <taxon>Eukaryota</taxon>
        <taxon>Metazoa</taxon>
        <taxon>Ecdysozoa</taxon>
        <taxon>Arthropoda</taxon>
        <taxon>Hexapoda</taxon>
        <taxon>Insecta</taxon>
        <taxon>Pterygota</taxon>
        <taxon>Neoptera</taxon>
        <taxon>Paraneoptera</taxon>
        <taxon>Hemiptera</taxon>
        <taxon>Sternorrhyncha</taxon>
        <taxon>Aphidomorpha</taxon>
        <taxon>Aphidoidea</taxon>
        <taxon>Aphididae</taxon>
        <taxon>Aphidini</taxon>
        <taxon>Aphis</taxon>
        <taxon>Aphis</taxon>
    </lineage>
</organism>
<protein>
    <submittedName>
        <fullName evidence="1">Uncharacterized protein</fullName>
    </submittedName>
</protein>
<dbReference type="OrthoDB" id="10537934at2759"/>
<name>A0A6G0ZDB6_APHCR</name>
<accession>A0A6G0ZDB6</accession>
<reference evidence="1 2" key="1">
    <citation type="submission" date="2019-08" db="EMBL/GenBank/DDBJ databases">
        <title>Whole genome of Aphis craccivora.</title>
        <authorList>
            <person name="Voronova N.V."/>
            <person name="Shulinski R.S."/>
            <person name="Bandarenka Y.V."/>
            <person name="Zhorov D.G."/>
            <person name="Warner D."/>
        </authorList>
    </citation>
    <scope>NUCLEOTIDE SEQUENCE [LARGE SCALE GENOMIC DNA]</scope>
    <source>
        <strain evidence="1">180601</strain>
        <tissue evidence="1">Whole Body</tissue>
    </source>
</reference>
<evidence type="ECO:0000313" key="2">
    <source>
        <dbReference type="Proteomes" id="UP000478052"/>
    </source>
</evidence>
<comment type="caution">
    <text evidence="1">The sequence shown here is derived from an EMBL/GenBank/DDBJ whole genome shotgun (WGS) entry which is preliminary data.</text>
</comment>
<evidence type="ECO:0000313" key="1">
    <source>
        <dbReference type="EMBL" id="KAF0768953.1"/>
    </source>
</evidence>
<keyword evidence="2" id="KW-1185">Reference proteome</keyword>
<dbReference type="EMBL" id="VUJU01000668">
    <property type="protein sequence ID" value="KAF0768953.1"/>
    <property type="molecule type" value="Genomic_DNA"/>
</dbReference>
<sequence>MGRFAKIHQARRARVDGHNKRVDSTCGSREAGNSQTLYGVFQKRSICVRVFGHVPEGIRSDCDGRARLRFVEFSSRQSFPGTGACAIMTITRTTGKLCYDIDI</sequence>